<dbReference type="SMART" id="SM00487">
    <property type="entry name" value="DEXDc"/>
    <property type="match status" value="1"/>
</dbReference>
<dbReference type="CDD" id="cd18795">
    <property type="entry name" value="SF2_C_Ski2"/>
    <property type="match status" value="1"/>
</dbReference>
<dbReference type="FunFam" id="1.10.10.10:FF:000012">
    <property type="entry name" value="U5 small nuclear ribonucleoprotein helicase"/>
    <property type="match status" value="1"/>
</dbReference>
<feature type="domain" description="Helicase ATP-binding" evidence="12">
    <location>
        <begin position="220"/>
        <end position="399"/>
    </location>
</feature>
<feature type="region of interest" description="Disordered" evidence="11">
    <location>
        <begin position="1056"/>
        <end position="1078"/>
    </location>
</feature>
<dbReference type="Pfam" id="PF23445">
    <property type="entry name" value="WHD_SNRNP200"/>
    <property type="match status" value="1"/>
</dbReference>
<evidence type="ECO:0000256" key="10">
    <source>
        <dbReference type="ARBA" id="ARBA00048988"/>
    </source>
</evidence>
<dbReference type="InterPro" id="IPR014001">
    <property type="entry name" value="Helicase_ATP-bd"/>
</dbReference>
<organism>
    <name type="scientific">Serpula lacrymans var. lacrymans (strain S7.9)</name>
    <name type="common">Dry rot fungus</name>
    <dbReference type="NCBI Taxonomy" id="578457"/>
    <lineage>
        <taxon>Eukaryota</taxon>
        <taxon>Fungi</taxon>
        <taxon>Dikarya</taxon>
        <taxon>Basidiomycota</taxon>
        <taxon>Agaricomycotina</taxon>
        <taxon>Agaricomycetes</taxon>
        <taxon>Agaricomycetidae</taxon>
        <taxon>Boletales</taxon>
        <taxon>Coniophorineae</taxon>
        <taxon>Serpulaceae</taxon>
        <taxon>Serpula</taxon>
    </lineage>
</organism>
<feature type="region of interest" description="Disordered" evidence="11">
    <location>
        <begin position="1105"/>
        <end position="1134"/>
    </location>
</feature>
<dbReference type="GO" id="GO:0051321">
    <property type="term" value="P:meiotic cell cycle"/>
    <property type="evidence" value="ECO:0007669"/>
    <property type="project" value="UniProtKB-KW"/>
</dbReference>
<dbReference type="GO" id="GO:0005524">
    <property type="term" value="F:ATP binding"/>
    <property type="evidence" value="ECO:0007669"/>
    <property type="project" value="UniProtKB-KW"/>
</dbReference>
<dbReference type="PROSITE" id="PS51194">
    <property type="entry name" value="HELICASE_CTER"/>
    <property type="match status" value="1"/>
</dbReference>
<dbReference type="GeneID" id="18815553"/>
<evidence type="ECO:0000256" key="11">
    <source>
        <dbReference type="SAM" id="MobiDB-lite"/>
    </source>
</evidence>
<feature type="region of interest" description="Disordered" evidence="11">
    <location>
        <begin position="1"/>
        <end position="50"/>
    </location>
</feature>
<comment type="catalytic activity">
    <reaction evidence="8">
        <text>Couples ATP hydrolysis with the unwinding of duplex DNA by translocating in the 3'-5' direction.</text>
        <dbReference type="EC" id="5.6.2.4"/>
    </reaction>
</comment>
<evidence type="ECO:0000259" key="12">
    <source>
        <dbReference type="PROSITE" id="PS51192"/>
    </source>
</evidence>
<feature type="compositionally biased region" description="Basic and acidic residues" evidence="11">
    <location>
        <begin position="1065"/>
        <end position="1078"/>
    </location>
</feature>
<evidence type="ECO:0000256" key="8">
    <source>
        <dbReference type="ARBA" id="ARBA00034617"/>
    </source>
</evidence>
<dbReference type="PANTHER" id="PTHR47835">
    <property type="entry name" value="HFM1, ATP DEPENDENT DNA HELICASE HOMOLOG"/>
    <property type="match status" value="1"/>
</dbReference>
<dbReference type="RefSeq" id="XP_007322148.1">
    <property type="nucleotide sequence ID" value="XM_007322086.1"/>
</dbReference>
<evidence type="ECO:0000256" key="1">
    <source>
        <dbReference type="ARBA" id="ARBA00010140"/>
    </source>
</evidence>
<evidence type="ECO:0000256" key="9">
    <source>
        <dbReference type="ARBA" id="ARBA00034808"/>
    </source>
</evidence>
<dbReference type="EC" id="5.6.2.4" evidence="9"/>
<sequence length="1567" mass="176809">MERPAWNNAQYSRHKEEDYGERIDSSDEDIPYYRPRTEPGLGSYHRTSQSDCIDDYMDDMEYSSPSPPERRSLTRHHILHPFSQQDAYSESPPMLQPQPSCHYGIDTSRYHTRMAFDRYSHPPTSYAPLQMLEATPSFQPRGPRSAFDTGSSHRNAATARHILPVTSDITHNVPETMQLRRFSPRNENLLRLKPVSELPDMYRSIFKFGVFNAVQSTCLDTILHSDENVIISAPTGSGKTVLFELAIIRMVSASFPTAKTARCVYVAPTKALCTEKYQEWVNKFGGLGIKCSELTGDTVHFGKSAWGDAKNAQIIVTTGEKWDSLTRNWDEQSRILSQIQLFLVDEVHILNESRGSTLEVVVSRMKARGSGVRFVLVSATVPNIEDVASWIGSLKSDCQPAKIYQFGEEFRPCKLSRFVYGVLKPKNQNDFVFAHVLDSRLFSILQKHSSNKPALIFVPTRKGTMVTAKHLAKAYEDAVKCKQPLPWSTPTHIDQDFHDKDIRLLAAAGIGVHHAGLNFEDRRLIEDMFMKKTLRVVVATSTLAVGVNLRKSPVYTQKIDNSNRFSAAYVVIIKGVKVYQNGEVKEYSDLDVMQMMGRAGRPQFDTEGVAVILCEAELEHKYRALVQGTTNLESSLHLNLTEHLNSEIGLGTIANVSTAKEWLQHSFFYRRIQKNPGFYAIGKGEGQSWQEKIDEIIMESVIYDKLRLHDDIRFPIKKVQKTSDKIFLLIQAVLGGIPLSGSDFRGGDSQPHYEAFAVFRHISRIATGITPFIENMDHTWLLTVSLNIWIAIVEVAIVKKNGAQAKHGLELVRCLHAKAWEDRPVVLRQIEHIGEKSLKVDDPTSSTLNTNLIFIPHRSLLNMELLLNRRAPFGFEILASARQLPKYDIRVTETDITPSNGKEPVEIELSIQCGLISEDAPPTKVKKQKGQIINMTTVLTVTSDLTFIDFRRIMTKALKEPKTFLISAQLTKPSQAISVYVSSDKIAGLTIVQTYKPKLRAHQYPTLDTRPLSSLDMDLAGLEDDPNFWNMVFDDEDVNEETVLVKDLTKPIAKSTQKQKVVMKPKGDMAPEPRKRHDGKYECNHTCRDKLTCRHLCCREGLREPSQMPKKRLQRDAEHSKESDQDLGPSFKRKANHVIKLDDISKVKRNKTSHQSDSALRQLETLHKGAHTERNLKLSEGQRLKLANEVSGDFTQRKSRVTPNFDLEFTTLRRTKSPAARHLLHGDLDDEEELPDISNLLHDAIDTTRQSKTPLSSETGYSDSEIDSLIRNLPLEEEVIEPLNSQGQRTIFWKAGHKREKSVSPRNDHYETQNKSPPIKKPKFDVDGEYRFGSPSGLLDDKVNSGRVDAIRKFIHEHTQKSTSSVSPGKVQRQEQLFLSNFSDQDEDTPRGNTLKSTARGHTDDNFYWDESCFDILPATSSLTATLSTTKDDKSLHTPPSCYTPTLVKQAFVKDRTRLVAGASGGSIDGNIKIRRLSGVTVGSSEPVSKPFMETNTTLATQYPEQDGKTTGCDRDNQVDTELLKYTSRVNQDGKPESIYGDTDNLDDPLAEFERWLMSGAVDIIEN</sequence>
<comment type="similarity">
    <text evidence="1">Belongs to the helicase family. SKI2 subfamily.</text>
</comment>
<dbReference type="InterPro" id="IPR004179">
    <property type="entry name" value="Sec63-dom"/>
</dbReference>
<feature type="region of interest" description="Disordered" evidence="11">
    <location>
        <begin position="1297"/>
        <end position="1325"/>
    </location>
</feature>
<dbReference type="InterPro" id="IPR057842">
    <property type="entry name" value="WH_MER3"/>
</dbReference>
<keyword evidence="5" id="KW-0067">ATP-binding</keyword>
<dbReference type="EMBL" id="GL945439">
    <property type="protein sequence ID" value="EGO21191.1"/>
    <property type="molecule type" value="Genomic_DNA"/>
</dbReference>
<feature type="compositionally biased region" description="Basic and acidic residues" evidence="11">
    <location>
        <begin position="1114"/>
        <end position="1124"/>
    </location>
</feature>
<evidence type="ECO:0000256" key="4">
    <source>
        <dbReference type="ARBA" id="ARBA00022806"/>
    </source>
</evidence>
<dbReference type="InterPro" id="IPR036388">
    <property type="entry name" value="WH-like_DNA-bd_sf"/>
</dbReference>
<accession>F8P6X5</accession>
<dbReference type="InterPro" id="IPR011545">
    <property type="entry name" value="DEAD/DEAH_box_helicase_dom"/>
</dbReference>
<keyword evidence="2" id="KW-0547">Nucleotide-binding</keyword>
<dbReference type="PANTHER" id="PTHR47835:SF3">
    <property type="entry name" value="HELICASE FOR MEIOSIS 1"/>
    <property type="match status" value="1"/>
</dbReference>
<evidence type="ECO:0000259" key="13">
    <source>
        <dbReference type="PROSITE" id="PS51194"/>
    </source>
</evidence>
<dbReference type="OrthoDB" id="5575at2759"/>
<evidence type="ECO:0000256" key="7">
    <source>
        <dbReference type="ARBA" id="ARBA00023254"/>
    </source>
</evidence>
<dbReference type="GO" id="GO:0016787">
    <property type="term" value="F:hydrolase activity"/>
    <property type="evidence" value="ECO:0007669"/>
    <property type="project" value="UniProtKB-KW"/>
</dbReference>
<evidence type="ECO:0000256" key="5">
    <source>
        <dbReference type="ARBA" id="ARBA00022840"/>
    </source>
</evidence>
<feature type="compositionally biased region" description="Basic and acidic residues" evidence="11">
    <location>
        <begin position="13"/>
        <end position="25"/>
    </location>
</feature>
<dbReference type="Gene3D" id="1.10.10.10">
    <property type="entry name" value="Winged helix-like DNA-binding domain superfamily/Winged helix DNA-binding domain"/>
    <property type="match status" value="1"/>
</dbReference>
<name>F8P6X5_SERL9</name>
<dbReference type="SUPFAM" id="SSF52540">
    <property type="entry name" value="P-loop containing nucleoside triphosphate hydrolases"/>
    <property type="match status" value="1"/>
</dbReference>
<keyword evidence="7" id="KW-0469">Meiosis</keyword>
<comment type="catalytic activity">
    <reaction evidence="10">
        <text>ATP + H2O = ADP + phosphate + H(+)</text>
        <dbReference type="Rhea" id="RHEA:13065"/>
        <dbReference type="ChEBI" id="CHEBI:15377"/>
        <dbReference type="ChEBI" id="CHEBI:15378"/>
        <dbReference type="ChEBI" id="CHEBI:30616"/>
        <dbReference type="ChEBI" id="CHEBI:43474"/>
        <dbReference type="ChEBI" id="CHEBI:456216"/>
        <dbReference type="EC" id="5.6.2.4"/>
    </reaction>
</comment>
<feature type="domain" description="Helicase C-terminal" evidence="13">
    <location>
        <begin position="436"/>
        <end position="644"/>
    </location>
</feature>
<dbReference type="GO" id="GO:0043138">
    <property type="term" value="F:3'-5' DNA helicase activity"/>
    <property type="evidence" value="ECO:0007669"/>
    <property type="project" value="UniProtKB-EC"/>
</dbReference>
<dbReference type="SUPFAM" id="SSF158702">
    <property type="entry name" value="Sec63 N-terminal domain-like"/>
    <property type="match status" value="1"/>
</dbReference>
<keyword evidence="3" id="KW-0378">Hydrolase</keyword>
<dbReference type="SMART" id="SM00973">
    <property type="entry name" value="Sec63"/>
    <property type="match status" value="1"/>
</dbReference>
<evidence type="ECO:0000256" key="2">
    <source>
        <dbReference type="ARBA" id="ARBA00022741"/>
    </source>
</evidence>
<evidence type="ECO:0000313" key="14">
    <source>
        <dbReference type="EMBL" id="EGO21191.1"/>
    </source>
</evidence>
<keyword evidence="4" id="KW-0347">Helicase</keyword>
<reference evidence="14" key="1">
    <citation type="submission" date="2011-04" db="EMBL/GenBank/DDBJ databases">
        <title>Evolution of plant cell wall degrading machinery underlies the functional diversity of forest fungi.</title>
        <authorList>
            <consortium name="US DOE Joint Genome Institute (JGI-PGF)"/>
            <person name="Eastwood D.C."/>
            <person name="Floudas D."/>
            <person name="Binder M."/>
            <person name="Majcherczyk A."/>
            <person name="Schneider P."/>
            <person name="Aerts A."/>
            <person name="Asiegbu F.O."/>
            <person name="Baker S.E."/>
            <person name="Barry K."/>
            <person name="Bendiksby M."/>
            <person name="Blumentritt M."/>
            <person name="Coutinho P.M."/>
            <person name="Cullen D."/>
            <person name="Cullen D."/>
            <person name="Gathman A."/>
            <person name="Goodell B."/>
            <person name="Henrissat B."/>
            <person name="Ihrmark K."/>
            <person name="Kauserud H."/>
            <person name="Kohler A."/>
            <person name="LaButti K."/>
            <person name="Lapidus A."/>
            <person name="Lavin J.L."/>
            <person name="Lee Y.-H."/>
            <person name="Lindquist E."/>
            <person name="Lilly W."/>
            <person name="Lucas S."/>
            <person name="Morin E."/>
            <person name="Murat C."/>
            <person name="Oguiza J.A."/>
            <person name="Park J."/>
            <person name="Pisabarro A.G."/>
            <person name="Riley R."/>
            <person name="Rosling A."/>
            <person name="Salamov A."/>
            <person name="Schmidt O."/>
            <person name="Schmutz J."/>
            <person name="Skrede I."/>
            <person name="Stenlid J."/>
            <person name="Wiebenga A."/>
            <person name="Xie X."/>
            <person name="Kues U."/>
            <person name="Hibbett D.S."/>
            <person name="Hoffmeister D."/>
            <person name="Hogberg N."/>
            <person name="Martin F."/>
            <person name="Grigoriev I.V."/>
            <person name="Watkinson S.C."/>
        </authorList>
    </citation>
    <scope>NUCLEOTIDE SEQUENCE</scope>
    <source>
        <strain evidence="14">S7.9</strain>
    </source>
</reference>
<proteinExistence type="inferred from homology"/>
<dbReference type="SMART" id="SM00490">
    <property type="entry name" value="HELICc"/>
    <property type="match status" value="1"/>
</dbReference>
<keyword evidence="6" id="KW-0413">Isomerase</keyword>
<gene>
    <name evidence="14" type="ORF">SERLADRAFT_441562</name>
</gene>
<dbReference type="InterPro" id="IPR001650">
    <property type="entry name" value="Helicase_C-like"/>
</dbReference>
<evidence type="ECO:0000256" key="3">
    <source>
        <dbReference type="ARBA" id="ARBA00022801"/>
    </source>
</evidence>
<dbReference type="HOGENOM" id="CLU_000335_0_4_1"/>
<dbReference type="Pfam" id="PF02889">
    <property type="entry name" value="Sec63"/>
    <property type="match status" value="1"/>
</dbReference>
<dbReference type="Gene3D" id="3.40.50.300">
    <property type="entry name" value="P-loop containing nucleotide triphosphate hydrolases"/>
    <property type="match status" value="2"/>
</dbReference>
<feature type="compositionally biased region" description="Basic and acidic residues" evidence="11">
    <location>
        <begin position="1301"/>
        <end position="1312"/>
    </location>
</feature>
<dbReference type="GO" id="GO:0003676">
    <property type="term" value="F:nucleic acid binding"/>
    <property type="evidence" value="ECO:0007669"/>
    <property type="project" value="InterPro"/>
</dbReference>
<dbReference type="KEGG" id="sla:SERLADRAFT_441562"/>
<dbReference type="Proteomes" id="UP000008064">
    <property type="component" value="Unassembled WGS sequence"/>
</dbReference>
<dbReference type="InterPro" id="IPR027417">
    <property type="entry name" value="P-loop_NTPase"/>
</dbReference>
<dbReference type="Pfam" id="PF00270">
    <property type="entry name" value="DEAD"/>
    <property type="match status" value="1"/>
</dbReference>
<dbReference type="PROSITE" id="PS51192">
    <property type="entry name" value="HELICASE_ATP_BIND_1"/>
    <property type="match status" value="1"/>
</dbReference>
<dbReference type="InterPro" id="IPR052247">
    <property type="entry name" value="Meiotic_Crossover_Helicase"/>
</dbReference>
<protein>
    <recommendedName>
        <fullName evidence="9">DNA 3'-5' helicase</fullName>
        <ecNumber evidence="9">5.6.2.4</ecNumber>
    </recommendedName>
</protein>
<evidence type="ECO:0000256" key="6">
    <source>
        <dbReference type="ARBA" id="ARBA00023235"/>
    </source>
</evidence>